<proteinExistence type="predicted"/>
<feature type="compositionally biased region" description="Low complexity" evidence="1">
    <location>
        <begin position="1"/>
        <end position="12"/>
    </location>
</feature>
<dbReference type="Proteomes" id="UP000594665">
    <property type="component" value="Segment"/>
</dbReference>
<feature type="compositionally biased region" description="Polar residues" evidence="1">
    <location>
        <begin position="13"/>
        <end position="24"/>
    </location>
</feature>
<keyword evidence="3" id="KW-1185">Reference proteome</keyword>
<name>A0A7S9SSZ2_9CAUD</name>
<reference evidence="2 3" key="1">
    <citation type="submission" date="2020-06" db="EMBL/GenBank/DDBJ databases">
        <title>Morphologic and genomic characterization of Proteus mirabilis lytic bacteriophage PmP19.</title>
        <authorList>
            <person name="Han S."/>
        </authorList>
    </citation>
    <scope>NUCLEOTIDE SEQUENCE [LARGE SCALE GENOMIC DNA]</scope>
</reference>
<evidence type="ECO:0000313" key="3">
    <source>
        <dbReference type="Proteomes" id="UP000594665"/>
    </source>
</evidence>
<gene>
    <name evidence="2" type="ORF">PmP19_20</name>
</gene>
<evidence type="ECO:0000256" key="1">
    <source>
        <dbReference type="SAM" id="MobiDB-lite"/>
    </source>
</evidence>
<accession>A0A7S9SSZ2</accession>
<evidence type="ECO:0000313" key="2">
    <source>
        <dbReference type="EMBL" id="QPI15926.1"/>
    </source>
</evidence>
<protein>
    <submittedName>
        <fullName evidence="2">Putative scaffolding protein</fullName>
    </submittedName>
</protein>
<dbReference type="EMBL" id="MT680615">
    <property type="protein sequence ID" value="QPI15926.1"/>
    <property type="molecule type" value="Genomic_DNA"/>
</dbReference>
<feature type="region of interest" description="Disordered" evidence="1">
    <location>
        <begin position="1"/>
        <end position="68"/>
    </location>
</feature>
<organism evidence="2 3">
    <name type="scientific">Proteus phage PmP19</name>
    <dbReference type="NCBI Taxonomy" id="2759188"/>
    <lineage>
        <taxon>Viruses</taxon>
        <taxon>Duplodnaviria</taxon>
        <taxon>Heunggongvirae</taxon>
        <taxon>Uroviricota</taxon>
        <taxon>Caudoviricetes</taxon>
        <taxon>Autographivirales</taxon>
        <taxon>Autosignataviridae</taxon>
        <taxon>Molineuxvirinae</taxon>
        <taxon>Gansuvirus</taxon>
        <taxon>Gansuvirus PmP19</taxon>
    </lineage>
</organism>
<sequence>MEPEITTEITTEVPNEQSVDTSPDTVPPVGADEPNGDGSQKPEGEQGDGGEDGKPQPDDAAPVEEPEYFFGDVSVSIDIPEDVSAALSEKGLDAKAIAAELYSKEGKFELSEETKGKLYEAFGKFAVDAYLSGLKATNENFFATQEREAAQRQAADTERYGLVSATVGGDEGWSRLEQFALETLSDEELEQFNESMRSGNMYFQQLAVKDLEARRAAAQGDPSVTLIQADAARVSNENGPLSSAEYMKAIAELSTKFKGDRAGAAAAEKALDERRRAGMARGL</sequence>